<feature type="region of interest" description="Disordered" evidence="4">
    <location>
        <begin position="1"/>
        <end position="22"/>
    </location>
</feature>
<protein>
    <submittedName>
        <fullName evidence="6">18.5 kDa class I heat shock protein-like</fullName>
    </submittedName>
</protein>
<comment type="similarity">
    <text evidence="2 3">Belongs to the small heat shock protein (HSP20) family.</text>
</comment>
<evidence type="ECO:0000256" key="1">
    <source>
        <dbReference type="ARBA" id="ARBA00023016"/>
    </source>
</evidence>
<dbReference type="InterPro" id="IPR008978">
    <property type="entry name" value="HSP20-like_chaperone"/>
</dbReference>
<proteinExistence type="inferred from homology"/>
<dbReference type="AlphaFoldDB" id="A0A2P2QXT1"/>
<evidence type="ECO:0000313" key="6">
    <source>
        <dbReference type="EMBL" id="MBX71816.1"/>
    </source>
</evidence>
<dbReference type="PROSITE" id="PS01031">
    <property type="entry name" value="SHSP"/>
    <property type="match status" value="1"/>
</dbReference>
<dbReference type="PANTHER" id="PTHR11527">
    <property type="entry name" value="HEAT-SHOCK PROTEIN 20 FAMILY MEMBER"/>
    <property type="match status" value="1"/>
</dbReference>
<sequence>MSIVPVNTERGVTTTTTTNSSSGDLWDVPEDFLASLDLWDPYQNFPFPSMLSTHFPSSIFPYSRQTHVNRRETPRAHVFRAVFPGGSSSEDVLVYIDDDNMLQISTEDGSFLSKFKLPENAKRDEIKASMVNGVLTVTVPKVGAGAGARQRNVRVVDITGSG</sequence>
<dbReference type="SUPFAM" id="SSF49764">
    <property type="entry name" value="HSP20-like chaperones"/>
    <property type="match status" value="1"/>
</dbReference>
<accession>A0A2P2QXT1</accession>
<feature type="domain" description="SHSP" evidence="5">
    <location>
        <begin position="59"/>
        <end position="156"/>
    </location>
</feature>
<dbReference type="InterPro" id="IPR031107">
    <property type="entry name" value="Small_HSP"/>
</dbReference>
<dbReference type="InterPro" id="IPR002068">
    <property type="entry name" value="A-crystallin/Hsp20_dom"/>
</dbReference>
<evidence type="ECO:0000256" key="3">
    <source>
        <dbReference type="RuleBase" id="RU003616"/>
    </source>
</evidence>
<evidence type="ECO:0000256" key="4">
    <source>
        <dbReference type="SAM" id="MobiDB-lite"/>
    </source>
</evidence>
<dbReference type="Pfam" id="PF00011">
    <property type="entry name" value="HSP20"/>
    <property type="match status" value="1"/>
</dbReference>
<evidence type="ECO:0000259" key="5">
    <source>
        <dbReference type="PROSITE" id="PS01031"/>
    </source>
</evidence>
<dbReference type="EMBL" id="GGEC01091332">
    <property type="protein sequence ID" value="MBX71816.1"/>
    <property type="molecule type" value="Transcribed_RNA"/>
</dbReference>
<dbReference type="Gene3D" id="2.60.40.790">
    <property type="match status" value="1"/>
</dbReference>
<keyword evidence="1 6" id="KW-0346">Stress response</keyword>
<name>A0A2P2QXT1_RHIMU</name>
<evidence type="ECO:0000256" key="2">
    <source>
        <dbReference type="PROSITE-ProRule" id="PRU00285"/>
    </source>
</evidence>
<reference evidence="6" key="1">
    <citation type="submission" date="2018-02" db="EMBL/GenBank/DDBJ databases">
        <title>Rhizophora mucronata_Transcriptome.</title>
        <authorList>
            <person name="Meera S.P."/>
            <person name="Sreeshan A."/>
            <person name="Augustine A."/>
        </authorList>
    </citation>
    <scope>NUCLEOTIDE SEQUENCE</scope>
    <source>
        <tissue evidence="6">Leaf</tissue>
    </source>
</reference>
<organism evidence="6">
    <name type="scientific">Rhizophora mucronata</name>
    <name type="common">Asiatic mangrove</name>
    <dbReference type="NCBI Taxonomy" id="61149"/>
    <lineage>
        <taxon>Eukaryota</taxon>
        <taxon>Viridiplantae</taxon>
        <taxon>Streptophyta</taxon>
        <taxon>Embryophyta</taxon>
        <taxon>Tracheophyta</taxon>
        <taxon>Spermatophyta</taxon>
        <taxon>Magnoliopsida</taxon>
        <taxon>eudicotyledons</taxon>
        <taxon>Gunneridae</taxon>
        <taxon>Pentapetalae</taxon>
        <taxon>rosids</taxon>
        <taxon>fabids</taxon>
        <taxon>Malpighiales</taxon>
        <taxon>Rhizophoraceae</taxon>
        <taxon>Rhizophora</taxon>
    </lineage>
</organism>